<reference evidence="1 2" key="1">
    <citation type="submission" date="2019-08" db="EMBL/GenBank/DDBJ databases">
        <title>Genomes of Antarctic Bizionia species.</title>
        <authorList>
            <person name="Bowman J.P."/>
        </authorList>
    </citation>
    <scope>NUCLEOTIDE SEQUENCE [LARGE SCALE GENOMIC DNA]</scope>
    <source>
        <strain evidence="1 2">ADA-4</strain>
    </source>
</reference>
<sequence>MLFYFTKLVFVNSKIRNDTKFKIMAQFKDFWDWFYEHRDAYFYLTDFTEQEQAFYYHEINSRLKDYHEDLNYVLHFAADGQDAELILTANGSADGMLFVSNLMRFVPYIPNWQLTGFIQPTLNLEEIKHGADAPYCFKDLSIKPSALRWAPVDFNMGKYDLMFHLTPFSLTGKVSDTDILLDYIYLILLDLLGELVVSTKIGAGYYDSVINSDTDWYRLEELPAYLDSGEFFP</sequence>
<proteinExistence type="predicted"/>
<dbReference type="EMBL" id="VSKK01000002">
    <property type="protein sequence ID" value="TYB76990.1"/>
    <property type="molecule type" value="Genomic_DNA"/>
</dbReference>
<comment type="caution">
    <text evidence="1">The sequence shown here is derived from an EMBL/GenBank/DDBJ whole genome shotgun (WGS) entry which is preliminary data.</text>
</comment>
<name>A0A5D0R5S7_9FLAO</name>
<accession>A0A5D0R5S7</accession>
<dbReference type="RefSeq" id="WP_211359283.1">
    <property type="nucleotide sequence ID" value="NZ_VSKK01000002.1"/>
</dbReference>
<evidence type="ECO:0000313" key="2">
    <source>
        <dbReference type="Proteomes" id="UP000323720"/>
    </source>
</evidence>
<dbReference type="AlphaFoldDB" id="A0A5D0R5S7"/>
<dbReference type="Proteomes" id="UP000323720">
    <property type="component" value="Unassembled WGS sequence"/>
</dbReference>
<organism evidence="1 2">
    <name type="scientific">Bizionia myxarmorum</name>
    <dbReference type="NCBI Taxonomy" id="291186"/>
    <lineage>
        <taxon>Bacteria</taxon>
        <taxon>Pseudomonadati</taxon>
        <taxon>Bacteroidota</taxon>
        <taxon>Flavobacteriia</taxon>
        <taxon>Flavobacteriales</taxon>
        <taxon>Flavobacteriaceae</taxon>
        <taxon>Bizionia</taxon>
    </lineage>
</organism>
<gene>
    <name evidence="1" type="ORF">ES674_09820</name>
</gene>
<keyword evidence="2" id="KW-1185">Reference proteome</keyword>
<protein>
    <submittedName>
        <fullName evidence="1">Uncharacterized protein</fullName>
    </submittedName>
</protein>
<evidence type="ECO:0000313" key="1">
    <source>
        <dbReference type="EMBL" id="TYB76990.1"/>
    </source>
</evidence>